<proteinExistence type="predicted"/>
<keyword evidence="3" id="KW-1185">Reference proteome</keyword>
<name>A0A822XZ14_NELNU</name>
<organism evidence="2 3">
    <name type="scientific">Nelumbo nucifera</name>
    <name type="common">Sacred lotus</name>
    <dbReference type="NCBI Taxonomy" id="4432"/>
    <lineage>
        <taxon>Eukaryota</taxon>
        <taxon>Viridiplantae</taxon>
        <taxon>Streptophyta</taxon>
        <taxon>Embryophyta</taxon>
        <taxon>Tracheophyta</taxon>
        <taxon>Spermatophyta</taxon>
        <taxon>Magnoliopsida</taxon>
        <taxon>Proteales</taxon>
        <taxon>Nelumbonaceae</taxon>
        <taxon>Nelumbo</taxon>
    </lineage>
</organism>
<accession>A0A822XZ14</accession>
<gene>
    <name evidence="2" type="ORF">HUJ06_026427</name>
</gene>
<evidence type="ECO:0000313" key="3">
    <source>
        <dbReference type="Proteomes" id="UP000607653"/>
    </source>
</evidence>
<dbReference type="AlphaFoldDB" id="A0A822XZ14"/>
<evidence type="ECO:0000313" key="2">
    <source>
        <dbReference type="EMBL" id="DAD24963.1"/>
    </source>
</evidence>
<feature type="transmembrane region" description="Helical" evidence="1">
    <location>
        <begin position="20"/>
        <end position="40"/>
    </location>
</feature>
<keyword evidence="1" id="KW-0472">Membrane</keyword>
<keyword evidence="1" id="KW-0812">Transmembrane</keyword>
<evidence type="ECO:0000256" key="1">
    <source>
        <dbReference type="SAM" id="Phobius"/>
    </source>
</evidence>
<keyword evidence="1" id="KW-1133">Transmembrane helix</keyword>
<protein>
    <submittedName>
        <fullName evidence="2">Uncharacterized protein</fullName>
    </submittedName>
</protein>
<reference evidence="2 3" key="1">
    <citation type="journal article" date="2020" name="Mol. Biol. Evol.">
        <title>Distinct Expression and Methylation Patterns for Genes with Different Fates following a Single Whole-Genome Duplication in Flowering Plants.</title>
        <authorList>
            <person name="Shi T."/>
            <person name="Rahmani R.S."/>
            <person name="Gugger P.F."/>
            <person name="Wang M."/>
            <person name="Li H."/>
            <person name="Zhang Y."/>
            <person name="Li Z."/>
            <person name="Wang Q."/>
            <person name="Van de Peer Y."/>
            <person name="Marchal K."/>
            <person name="Chen J."/>
        </authorList>
    </citation>
    <scope>NUCLEOTIDE SEQUENCE [LARGE SCALE GENOMIC DNA]</scope>
    <source>
        <tissue evidence="2">Leaf</tissue>
    </source>
</reference>
<sequence length="41" mass="4576">MGPLFLQSSVDTLPNLSSLIRRSDAQVISLLFIAFLLIIWS</sequence>
<dbReference type="EMBL" id="DUZY01000001">
    <property type="protein sequence ID" value="DAD24963.1"/>
    <property type="molecule type" value="Genomic_DNA"/>
</dbReference>
<dbReference type="Proteomes" id="UP000607653">
    <property type="component" value="Unassembled WGS sequence"/>
</dbReference>
<comment type="caution">
    <text evidence="2">The sequence shown here is derived from an EMBL/GenBank/DDBJ whole genome shotgun (WGS) entry which is preliminary data.</text>
</comment>